<keyword evidence="2" id="KW-1185">Reference proteome</keyword>
<protein>
    <recommendedName>
        <fullName evidence="3">Lipoprotein</fullName>
    </recommendedName>
</protein>
<dbReference type="Proteomes" id="UP000253606">
    <property type="component" value="Chromosome"/>
</dbReference>
<gene>
    <name evidence="1" type="ORF">ACPOL_2327</name>
</gene>
<dbReference type="EMBL" id="CP030840">
    <property type="protein sequence ID" value="AXC11651.1"/>
    <property type="molecule type" value="Genomic_DNA"/>
</dbReference>
<reference evidence="1 2" key="1">
    <citation type="journal article" date="2018" name="Front. Microbiol.">
        <title>Hydrolytic Capabilities as a Key to Environmental Success: Chitinolytic and Cellulolytic Acidobacteria From Acidic Sub-arctic Soils and Boreal Peatlands.</title>
        <authorList>
            <person name="Belova S.E."/>
            <person name="Ravin N.V."/>
            <person name="Pankratov T.A."/>
            <person name="Rakitin A.L."/>
            <person name="Ivanova A.A."/>
            <person name="Beletsky A.V."/>
            <person name="Mardanov A.V."/>
            <person name="Sinninghe Damste J.S."/>
            <person name="Dedysh S.N."/>
        </authorList>
    </citation>
    <scope>NUCLEOTIDE SEQUENCE [LARGE SCALE GENOMIC DNA]</scope>
    <source>
        <strain evidence="1 2">SBC82</strain>
    </source>
</reference>
<name>A0A2Z5FXR2_9BACT</name>
<evidence type="ECO:0008006" key="3">
    <source>
        <dbReference type="Google" id="ProtNLM"/>
    </source>
</evidence>
<evidence type="ECO:0000313" key="1">
    <source>
        <dbReference type="EMBL" id="AXC11651.1"/>
    </source>
</evidence>
<sequence length="183" mass="19753">MVGVPGILAFSIFALLAGCSSFKKPNEKNFMVALNAYYSHHDECLFTNTLSFPYETARNDQSGAGAKGMDALTASDLMKRQEAKQIGVNRYTLTPAGERAGGRFCYGHREITGVPGFTPPVVVNGLPTTTVTYRYTLHDVPVWANTDAMRAAFPALAKSVSANPEDTAKLELTINGWELASGK</sequence>
<proteinExistence type="predicted"/>
<dbReference type="KEGG" id="abas:ACPOL_2327"/>
<organism evidence="1 2">
    <name type="scientific">Acidisarcina polymorpha</name>
    <dbReference type="NCBI Taxonomy" id="2211140"/>
    <lineage>
        <taxon>Bacteria</taxon>
        <taxon>Pseudomonadati</taxon>
        <taxon>Acidobacteriota</taxon>
        <taxon>Terriglobia</taxon>
        <taxon>Terriglobales</taxon>
        <taxon>Acidobacteriaceae</taxon>
        <taxon>Acidisarcina</taxon>
    </lineage>
</organism>
<evidence type="ECO:0000313" key="2">
    <source>
        <dbReference type="Proteomes" id="UP000253606"/>
    </source>
</evidence>
<dbReference type="AlphaFoldDB" id="A0A2Z5FXR2"/>
<accession>A0A2Z5FXR2</accession>